<dbReference type="RefSeq" id="WP_314012399.1">
    <property type="nucleotide sequence ID" value="NZ_JAVTTP010000001.1"/>
</dbReference>
<protein>
    <submittedName>
        <fullName evidence="1">Pyridoxamine 5'-phosphate oxidase family protein</fullName>
    </submittedName>
</protein>
<dbReference type="SUPFAM" id="SSF50475">
    <property type="entry name" value="FMN-binding split barrel"/>
    <property type="match status" value="1"/>
</dbReference>
<dbReference type="InterPro" id="IPR012349">
    <property type="entry name" value="Split_barrel_FMN-bd"/>
</dbReference>
<reference evidence="1 2" key="1">
    <citation type="submission" date="2023-09" db="EMBL/GenBank/DDBJ databases">
        <title>Novel taxa isolated from Blanes Bay.</title>
        <authorList>
            <person name="Rey-Velasco X."/>
            <person name="Lucena T."/>
        </authorList>
    </citation>
    <scope>NUCLEOTIDE SEQUENCE [LARGE SCALE GENOMIC DNA]</scope>
    <source>
        <strain evidence="1 2">S334</strain>
    </source>
</reference>
<dbReference type="EMBL" id="JAVTTP010000001">
    <property type="protein sequence ID" value="MDT7827462.1"/>
    <property type="molecule type" value="Genomic_DNA"/>
</dbReference>
<organism evidence="1 2">
    <name type="scientific">Pricia mediterranea</name>
    <dbReference type="NCBI Taxonomy" id="3076079"/>
    <lineage>
        <taxon>Bacteria</taxon>
        <taxon>Pseudomonadati</taxon>
        <taxon>Bacteroidota</taxon>
        <taxon>Flavobacteriia</taxon>
        <taxon>Flavobacteriales</taxon>
        <taxon>Flavobacteriaceae</taxon>
        <taxon>Pricia</taxon>
    </lineage>
</organism>
<dbReference type="Pfam" id="PF12900">
    <property type="entry name" value="Pyridox_ox_2"/>
    <property type="match status" value="1"/>
</dbReference>
<dbReference type="Gene3D" id="2.30.110.10">
    <property type="entry name" value="Electron Transport, Fmn-binding Protein, Chain A"/>
    <property type="match status" value="1"/>
</dbReference>
<evidence type="ECO:0000313" key="1">
    <source>
        <dbReference type="EMBL" id="MDT7827462.1"/>
    </source>
</evidence>
<evidence type="ECO:0000313" key="2">
    <source>
        <dbReference type="Proteomes" id="UP001250656"/>
    </source>
</evidence>
<keyword evidence="2" id="KW-1185">Reference proteome</keyword>
<name>A0ABU3L228_9FLAO</name>
<dbReference type="Proteomes" id="UP001250656">
    <property type="component" value="Unassembled WGS sequence"/>
</dbReference>
<accession>A0ABU3L228</accession>
<dbReference type="InterPro" id="IPR024747">
    <property type="entry name" value="Pyridox_Oxase-rel"/>
</dbReference>
<comment type="caution">
    <text evidence="1">The sequence shown here is derived from an EMBL/GenBank/DDBJ whole genome shotgun (WGS) entry which is preliminary data.</text>
</comment>
<sequence length="162" mass="18756">MEPREPESTTIKNMTTSECLQLLSENYIGRLAYISGRTPHINPITFYHDAEEKCILSYSSPGFKIQAMKKHRPVALQVDDIRSIQEWRSVLVQGNFEELEGSTAKKQLHRFAEGVQRTIAKKDGETPKFIQDFSSRLQERHIPIVYRIHITDIVGKSRRDQE</sequence>
<gene>
    <name evidence="1" type="ORF">RQM65_02140</name>
</gene>
<proteinExistence type="predicted"/>